<dbReference type="SUPFAM" id="SSF117892">
    <property type="entry name" value="Band 7/SPFH domain"/>
    <property type="match status" value="1"/>
</dbReference>
<proteinExistence type="inferred from homology"/>
<dbReference type="KEGG" id="bhc:JFL75_04895"/>
<dbReference type="PANTHER" id="PTHR10264:SF83">
    <property type="entry name" value="BLL5629 PROTEIN"/>
    <property type="match status" value="1"/>
</dbReference>
<feature type="domain" description="Band 7" evidence="3">
    <location>
        <begin position="130"/>
        <end position="289"/>
    </location>
</feature>
<dbReference type="CDD" id="cd13438">
    <property type="entry name" value="SPFH_eoslipins_u2"/>
    <property type="match status" value="1"/>
</dbReference>
<dbReference type="InterPro" id="IPR043202">
    <property type="entry name" value="Band-7_stomatin-like"/>
</dbReference>
<organism evidence="4 5">
    <name type="scientific">Breznakiella homolactica</name>
    <dbReference type="NCBI Taxonomy" id="2798577"/>
    <lineage>
        <taxon>Bacteria</taxon>
        <taxon>Pseudomonadati</taxon>
        <taxon>Spirochaetota</taxon>
        <taxon>Spirochaetia</taxon>
        <taxon>Spirochaetales</taxon>
        <taxon>Breznakiellaceae</taxon>
        <taxon>Breznakiella</taxon>
    </lineage>
</organism>
<dbReference type="SMART" id="SM00244">
    <property type="entry name" value="PHB"/>
    <property type="match status" value="1"/>
</dbReference>
<dbReference type="PANTHER" id="PTHR10264">
    <property type="entry name" value="BAND 7 PROTEIN-RELATED"/>
    <property type="match status" value="1"/>
</dbReference>
<dbReference type="RefSeq" id="WP_215627564.1">
    <property type="nucleotide sequence ID" value="NZ_CP067089.2"/>
</dbReference>
<evidence type="ECO:0000313" key="5">
    <source>
        <dbReference type="Proteomes" id="UP000595917"/>
    </source>
</evidence>
<reference evidence="4" key="1">
    <citation type="submission" date="2021-01" db="EMBL/GenBank/DDBJ databases">
        <title>Description of Breznakiella homolactica.</title>
        <authorList>
            <person name="Song Y."/>
            <person name="Brune A."/>
        </authorList>
    </citation>
    <scope>NUCLEOTIDE SEQUENCE</scope>
    <source>
        <strain evidence="4">RmG30</strain>
    </source>
</reference>
<evidence type="ECO:0000256" key="1">
    <source>
        <dbReference type="ARBA" id="ARBA00004167"/>
    </source>
</evidence>
<dbReference type="AlphaFoldDB" id="A0A7T7XPS9"/>
<dbReference type="PRINTS" id="PR00721">
    <property type="entry name" value="STOMATIN"/>
</dbReference>
<evidence type="ECO:0000313" key="4">
    <source>
        <dbReference type="EMBL" id="QQO10260.1"/>
    </source>
</evidence>
<dbReference type="InterPro" id="IPR001972">
    <property type="entry name" value="Stomatin_HflK_fam"/>
</dbReference>
<evidence type="ECO:0000256" key="2">
    <source>
        <dbReference type="ARBA" id="ARBA00008164"/>
    </source>
</evidence>
<protein>
    <submittedName>
        <fullName evidence="4">Slipin family protein</fullName>
    </submittedName>
</protein>
<evidence type="ECO:0000259" key="3">
    <source>
        <dbReference type="SMART" id="SM00244"/>
    </source>
</evidence>
<name>A0A7T7XPS9_9SPIR</name>
<comment type="similarity">
    <text evidence="2">Belongs to the band 7/mec-2 family.</text>
</comment>
<dbReference type="Gene3D" id="3.30.479.30">
    <property type="entry name" value="Band 7 domain"/>
    <property type="match status" value="1"/>
</dbReference>
<dbReference type="EMBL" id="CP067089">
    <property type="protein sequence ID" value="QQO10260.1"/>
    <property type="molecule type" value="Genomic_DNA"/>
</dbReference>
<gene>
    <name evidence="4" type="ORF">JFL75_04895</name>
</gene>
<accession>A0A7T7XPS9</accession>
<keyword evidence="5" id="KW-1185">Reference proteome</keyword>
<comment type="subcellular location">
    <subcellularLocation>
        <location evidence="1">Membrane</location>
        <topology evidence="1">Single-pass membrane protein</topology>
    </subcellularLocation>
</comment>
<sequence length="367" mass="41726">MRILSHERGLLYRGDLYKSLLMPGTHWVPPFCRVETYRVDKAFSPQSTPLEILLEDAALAGQAEVINVPDNHIAIHREDGNVKDVLLPGKHCFWKGYTRREFIQADLSEPEGTAALDRSILAHSALAGYIAAAAVEPHQKGLLVIDRAFVRILEPGTYYFWKGPRRAEILAMDMRQQQFEITGQEIMSRDKVPLRLNFFCQYRITDVMKAGFKIQDYDRQFHVILQLALREYIGSLLFDDIMDKKESIGPFVAQSLKPQADAFGIELGHSGIKDIILPGEIREIMNQVLVAEKKAQANVIMRREETASTRSLLNTAKLMEENKVLMRLKEFEYIERISEKINQITLSGGNQIIDQLGQLFIPGSGEK</sequence>
<dbReference type="Proteomes" id="UP000595917">
    <property type="component" value="Chromosome"/>
</dbReference>
<dbReference type="GO" id="GO:0005886">
    <property type="term" value="C:plasma membrane"/>
    <property type="evidence" value="ECO:0007669"/>
    <property type="project" value="InterPro"/>
</dbReference>
<dbReference type="InterPro" id="IPR001107">
    <property type="entry name" value="Band_7"/>
</dbReference>
<dbReference type="InterPro" id="IPR036013">
    <property type="entry name" value="Band_7/SPFH_dom_sf"/>
</dbReference>
<dbReference type="Pfam" id="PF01145">
    <property type="entry name" value="Band_7"/>
    <property type="match status" value="1"/>
</dbReference>